<proteinExistence type="predicted"/>
<gene>
    <name evidence="1" type="ORF">VNO80_21939</name>
</gene>
<protein>
    <submittedName>
        <fullName evidence="1">Uncharacterized protein</fullName>
    </submittedName>
</protein>
<organism evidence="1 2">
    <name type="scientific">Phaseolus coccineus</name>
    <name type="common">Scarlet runner bean</name>
    <name type="synonym">Phaseolus multiflorus</name>
    <dbReference type="NCBI Taxonomy" id="3886"/>
    <lineage>
        <taxon>Eukaryota</taxon>
        <taxon>Viridiplantae</taxon>
        <taxon>Streptophyta</taxon>
        <taxon>Embryophyta</taxon>
        <taxon>Tracheophyta</taxon>
        <taxon>Spermatophyta</taxon>
        <taxon>Magnoliopsida</taxon>
        <taxon>eudicotyledons</taxon>
        <taxon>Gunneridae</taxon>
        <taxon>Pentapetalae</taxon>
        <taxon>rosids</taxon>
        <taxon>fabids</taxon>
        <taxon>Fabales</taxon>
        <taxon>Fabaceae</taxon>
        <taxon>Papilionoideae</taxon>
        <taxon>50 kb inversion clade</taxon>
        <taxon>NPAAA clade</taxon>
        <taxon>indigoferoid/millettioid clade</taxon>
        <taxon>Phaseoleae</taxon>
        <taxon>Phaseolus</taxon>
    </lineage>
</organism>
<name>A0AAN9M724_PHACN</name>
<comment type="caution">
    <text evidence="1">The sequence shown here is derived from an EMBL/GenBank/DDBJ whole genome shotgun (WGS) entry which is preliminary data.</text>
</comment>
<accession>A0AAN9M724</accession>
<reference evidence="1 2" key="1">
    <citation type="submission" date="2024-01" db="EMBL/GenBank/DDBJ databases">
        <title>The genomes of 5 underutilized Papilionoideae crops provide insights into root nodulation and disease resistanc.</title>
        <authorList>
            <person name="Jiang F."/>
        </authorList>
    </citation>
    <scope>NUCLEOTIDE SEQUENCE [LARGE SCALE GENOMIC DNA]</scope>
    <source>
        <strain evidence="1">JINMINGXINNONG_FW02</strain>
        <tissue evidence="1">Leaves</tissue>
    </source>
</reference>
<keyword evidence="2" id="KW-1185">Reference proteome</keyword>
<sequence length="72" mass="8054">MTLTNALFLHHNVSIFPRSNCPITLPDFLGLIETHIAQSIQLLPCPPIAHVHMKRAKVGFNKGEKKEEDTGH</sequence>
<evidence type="ECO:0000313" key="1">
    <source>
        <dbReference type="EMBL" id="KAK7347409.1"/>
    </source>
</evidence>
<dbReference type="EMBL" id="JAYMYR010000008">
    <property type="protein sequence ID" value="KAK7347409.1"/>
    <property type="molecule type" value="Genomic_DNA"/>
</dbReference>
<dbReference type="AlphaFoldDB" id="A0AAN9M724"/>
<evidence type="ECO:0000313" key="2">
    <source>
        <dbReference type="Proteomes" id="UP001374584"/>
    </source>
</evidence>
<dbReference type="Proteomes" id="UP001374584">
    <property type="component" value="Unassembled WGS sequence"/>
</dbReference>